<evidence type="ECO:0000256" key="27">
    <source>
        <dbReference type="SAM" id="Phobius"/>
    </source>
</evidence>
<keyword evidence="9 27" id="KW-0812">Transmembrane</keyword>
<keyword evidence="21" id="KW-0539">Nucleus</keyword>
<keyword evidence="11 27" id="KW-1133">Transmembrane helix</keyword>
<dbReference type="Proteomes" id="UP000008281">
    <property type="component" value="Unassembled WGS sequence"/>
</dbReference>
<evidence type="ECO:0000256" key="4">
    <source>
        <dbReference type="ARBA" id="ARBA00007242"/>
    </source>
</evidence>
<evidence type="ECO:0000256" key="22">
    <source>
        <dbReference type="ARBA" id="ARBA00054813"/>
    </source>
</evidence>
<evidence type="ECO:0000256" key="16">
    <source>
        <dbReference type="ARBA" id="ARBA00023159"/>
    </source>
</evidence>
<dbReference type="PRINTS" id="PR00248">
    <property type="entry name" value="GPCRMGR"/>
</dbReference>
<dbReference type="OMA" id="NGDSPGX"/>
<evidence type="ECO:0000256" key="6">
    <source>
        <dbReference type="ARBA" id="ARBA00022475"/>
    </source>
</evidence>
<evidence type="ECO:0000256" key="28">
    <source>
        <dbReference type="SAM" id="SignalP"/>
    </source>
</evidence>
<keyword evidence="10" id="KW-0832">Ubl conjugation</keyword>
<gene>
    <name evidence="30" type="primary">Cre-mgl-2</name>
    <name evidence="30" type="ORF">CRE_29626</name>
</gene>
<keyword evidence="6" id="KW-1003">Cell membrane</keyword>
<evidence type="ECO:0000256" key="2">
    <source>
        <dbReference type="ARBA" id="ARBA00004496"/>
    </source>
</evidence>
<keyword evidence="17" id="KW-0804">Transcription</keyword>
<evidence type="ECO:0000256" key="8">
    <source>
        <dbReference type="ARBA" id="ARBA00022499"/>
    </source>
</evidence>
<dbReference type="GO" id="GO:0045944">
    <property type="term" value="P:positive regulation of transcription by RNA polymerase II"/>
    <property type="evidence" value="ECO:0007669"/>
    <property type="project" value="UniProtKB-ARBA"/>
</dbReference>
<feature type="transmembrane region" description="Helical" evidence="27">
    <location>
        <begin position="739"/>
        <end position="758"/>
    </location>
</feature>
<evidence type="ECO:0000256" key="23">
    <source>
        <dbReference type="ARBA" id="ARBA00055281"/>
    </source>
</evidence>
<dbReference type="InParanoid" id="E3LW39"/>
<feature type="transmembrane region" description="Helical" evidence="27">
    <location>
        <begin position="576"/>
        <end position="600"/>
    </location>
</feature>
<feature type="compositionally biased region" description="Polar residues" evidence="26">
    <location>
        <begin position="855"/>
        <end position="870"/>
    </location>
</feature>
<dbReference type="GO" id="GO:0005737">
    <property type="term" value="C:cytoplasm"/>
    <property type="evidence" value="ECO:0007669"/>
    <property type="project" value="UniProtKB-SubCell"/>
</dbReference>
<keyword evidence="14" id="KW-0238">DNA-binding</keyword>
<evidence type="ECO:0000256" key="5">
    <source>
        <dbReference type="ARBA" id="ARBA00022473"/>
    </source>
</evidence>
<dbReference type="InterPro" id="IPR017978">
    <property type="entry name" value="GPCR_3_C"/>
</dbReference>
<evidence type="ECO:0000256" key="21">
    <source>
        <dbReference type="ARBA" id="ARBA00023242"/>
    </source>
</evidence>
<dbReference type="PRINTS" id="PR00593">
    <property type="entry name" value="MTABOTROPICR"/>
</dbReference>
<dbReference type="Pfam" id="PF03131">
    <property type="entry name" value="bZIP_Maf"/>
    <property type="match status" value="1"/>
</dbReference>
<feature type="transmembrane region" description="Helical" evidence="27">
    <location>
        <begin position="685"/>
        <end position="711"/>
    </location>
</feature>
<evidence type="ECO:0000256" key="7">
    <source>
        <dbReference type="ARBA" id="ARBA00022490"/>
    </source>
</evidence>
<dbReference type="GO" id="GO:0004930">
    <property type="term" value="F:G protein-coupled receptor activity"/>
    <property type="evidence" value="ECO:0007669"/>
    <property type="project" value="UniProtKB-KW"/>
</dbReference>
<sequence>MLYSHVTLLMLRVVDVVAKTTVQQSARMLVAEIHGEIQIGALFPIHRQIAGSESCGEIWEQYGIQRSEIAMLTVKQLNEELPFKLGLSIRDSCWTERIAMEQTIAFLREGVAQCSCCQTPGCNRKSVPVVAVIGPGKSSSTIAVQNLLQVFRIPQVGYSATTPDLSDKEQFGYFLRVVPSDVFQAQAINRLLHHYNWTYVAVLYSAGNYGEKGFESLERLIAHRSSSVCIAYSEKIKTLASDQEYRQVLTRLDSQNSRPQVVVCFCEGASMRQFFKAQKHLADGKGQMKRFQWIGSDGWADRNDVVEDLEQEAEGSFSIRIHAPKIPGFRQYYTALHPENNTMNPWFREFWQQKFNCQFAVSKEDKNNENIRICSGDENLDEQYKEDPKLSQVINSIRVVALGLKAMYQDRCRDNSTLCTEMLSRNGTLLYEYLLNVTYSDQFKQPVYFDRNGDPPAWYDILNYIGTKDLDNPYNEVGSFKSINDYGVEELDMTASSMFYDKTEILPESVCSRPCGVGQRQRETMACCWICESCLDFQFVNKTTNQCMNCSLGSWPNMNRTGCEDIIPEVVSWTSFGHILALVLAVTGIITSLATLAVFLRHNSTPVVKSTTRELSYIILSGLVACYAVSFALLATPSTSSCFITRVIPPIAFAVVYSALLTKTNRIARILAGSKKRILTKKPRFLTTFSQVVITWILVAVQCVIVGVGLMRDWPDATYAKYALPRKLILECDTETKSFLIPFFWDFFLITLCTLYAFKTRNLPENFNEAKFIGFTMYCTVVVWIAFLVLHMGTTHKALVMSFSYSLSASVALALLFFPKLYIILMHPEKNIRASYTTTKLIRCHFGNSQAAYDSTSKQQHLGSKTTARTSVQSGSASKSSSMGGGVTRTASVHVPVSRGSTHSTDVSTQTEAASKFSRSFSIVGRKKQQGLDDDVQQLVDACRRYQDEKINSSAANLLLEEAEDEVGALLADSIENSMRTVLSTVAGKAVVPMVPMVPMVPVIPVVTVPTAPPQEDNFEQNGIHLNTTPKLTQSYSIFDFACFRRFLSSPLCLHLVLPATTFPPTNRRLSESLQGSRLHPFFPLPEPKSVRKIANVSVIAKSWCSTARFVSSDSIMNNNQQMLSPMSSVGSVSSSRASGSPSPHSFDHLSDEELAHISVRQLNQKLMGQDRNVVMQWKQKRRTLKNRGYALNCRARRVQNQMQLETDNMMLRNQIKLLKDTLTEVQMRLQYYEPIFYQSYQPVLHNTTSSTTTTSSESVPAATHQVPADPTVSSPITIAPEYKNIF</sequence>
<dbReference type="Pfam" id="PF07562">
    <property type="entry name" value="NCD3G"/>
    <property type="match status" value="1"/>
</dbReference>
<feature type="transmembrane region" description="Helical" evidence="27">
    <location>
        <begin position="770"/>
        <end position="791"/>
    </location>
</feature>
<feature type="transmembrane region" description="Helical" evidence="27">
    <location>
        <begin position="647"/>
        <end position="664"/>
    </location>
</feature>
<dbReference type="CDD" id="cd14697">
    <property type="entry name" value="bZIP_Maf"/>
    <property type="match status" value="1"/>
</dbReference>
<dbReference type="Pfam" id="PF01094">
    <property type="entry name" value="ANF_receptor"/>
    <property type="match status" value="1"/>
</dbReference>
<feature type="chain" id="PRO_5003174716" description="Neural retina-specific leucine zipper protein" evidence="28">
    <location>
        <begin position="19"/>
        <end position="1287"/>
    </location>
</feature>
<dbReference type="STRING" id="31234.E3LW39"/>
<dbReference type="GO" id="GO:0005886">
    <property type="term" value="C:plasma membrane"/>
    <property type="evidence" value="ECO:0007669"/>
    <property type="project" value="UniProtKB-SubCell"/>
</dbReference>
<reference evidence="30" key="1">
    <citation type="submission" date="2007-07" db="EMBL/GenBank/DDBJ databases">
        <title>PCAP assembly of the Caenorhabditis remanei genome.</title>
        <authorList>
            <consortium name="The Caenorhabditis remanei Sequencing Consortium"/>
            <person name="Wilson R.K."/>
        </authorList>
    </citation>
    <scope>NUCLEOTIDE SEQUENCE [LARGE SCALE GENOMIC DNA]</scope>
    <source>
        <strain evidence="30">PB4641</strain>
    </source>
</reference>
<dbReference type="Pfam" id="PF00003">
    <property type="entry name" value="7tm_3"/>
    <property type="match status" value="1"/>
</dbReference>
<evidence type="ECO:0000256" key="20">
    <source>
        <dbReference type="ARBA" id="ARBA00023224"/>
    </source>
</evidence>
<dbReference type="eggNOG" id="KOG1056">
    <property type="taxonomic scope" value="Eukaryota"/>
</dbReference>
<evidence type="ECO:0000256" key="17">
    <source>
        <dbReference type="ARBA" id="ARBA00023163"/>
    </source>
</evidence>
<feature type="region of interest" description="Disordered" evidence="26">
    <location>
        <begin position="1248"/>
        <end position="1273"/>
    </location>
</feature>
<dbReference type="InterPro" id="IPR050726">
    <property type="entry name" value="mGluR"/>
</dbReference>
<comment type="function">
    <text evidence="23">Acts as a transcriptional activator which regulates the expression of several rod-specific genes, including RHO and PDE6B. Also functions as a transcriptional coactivator, stimulating transcription mediated by the transcription factor CRX and NR2E3. Binds to the rhodopsin promoter in a sequence-specific manner.</text>
</comment>
<keyword evidence="28" id="KW-0732">Signal</keyword>
<evidence type="ECO:0000259" key="29">
    <source>
        <dbReference type="PROSITE" id="PS50259"/>
    </source>
</evidence>
<evidence type="ECO:0000313" key="31">
    <source>
        <dbReference type="Proteomes" id="UP000008281"/>
    </source>
</evidence>
<evidence type="ECO:0000256" key="19">
    <source>
        <dbReference type="ARBA" id="ARBA00023180"/>
    </source>
</evidence>
<accession>E3LW39</accession>
<feature type="region of interest" description="Disordered" evidence="26">
    <location>
        <begin position="1122"/>
        <end position="1147"/>
    </location>
</feature>
<keyword evidence="20" id="KW-0807">Transducer</keyword>
<evidence type="ECO:0000256" key="3">
    <source>
        <dbReference type="ARBA" id="ARBA00004651"/>
    </source>
</evidence>
<dbReference type="FunFam" id="2.10.50.30:FF:000001">
    <property type="entry name" value="metabotropic glutamate receptor 1"/>
    <property type="match status" value="1"/>
</dbReference>
<keyword evidence="31" id="KW-1185">Reference proteome</keyword>
<evidence type="ECO:0000256" key="9">
    <source>
        <dbReference type="ARBA" id="ARBA00022692"/>
    </source>
</evidence>
<dbReference type="FunFam" id="3.40.50.2300:FF:000145">
    <property type="entry name" value="Glutamate receptor, metabotropic"/>
    <property type="match status" value="1"/>
</dbReference>
<dbReference type="InterPro" id="IPR046347">
    <property type="entry name" value="bZIP_sf"/>
</dbReference>
<dbReference type="Gene3D" id="2.10.50.30">
    <property type="entry name" value="GPCR, family 3, nine cysteines domain"/>
    <property type="match status" value="1"/>
</dbReference>
<comment type="function">
    <text evidence="22">G-protein coupled receptor for glutamate. Ligand binding causes a conformation change that triggers signaling via guanine nucleotide-binding proteins (G proteins) and modulates the activity of down-stream effectors.</text>
</comment>
<dbReference type="GO" id="GO:0003700">
    <property type="term" value="F:DNA-binding transcription factor activity"/>
    <property type="evidence" value="ECO:0007669"/>
    <property type="project" value="InterPro"/>
</dbReference>
<dbReference type="SUPFAM" id="SSF47454">
    <property type="entry name" value="A DNA-binding domain in eukaryotic transcription factors"/>
    <property type="match status" value="1"/>
</dbReference>
<keyword evidence="13" id="KW-0297">G-protein coupled receptor</keyword>
<keyword evidence="5" id="KW-0217">Developmental protein</keyword>
<dbReference type="FunCoup" id="E3LW39">
    <property type="interactions" value="230"/>
</dbReference>
<comment type="subcellular location">
    <subcellularLocation>
        <location evidence="3">Cell membrane</location>
        <topology evidence="3">Multi-pass membrane protein</topology>
    </subcellularLocation>
    <subcellularLocation>
        <location evidence="2">Cytoplasm</location>
    </subcellularLocation>
    <subcellularLocation>
        <location evidence="1">Nucleus</location>
    </subcellularLocation>
</comment>
<dbReference type="PROSITE" id="PS00981">
    <property type="entry name" value="G_PROTEIN_RECEP_F3_3"/>
    <property type="match status" value="1"/>
</dbReference>
<evidence type="ECO:0000256" key="12">
    <source>
        <dbReference type="ARBA" id="ARBA00023015"/>
    </source>
</evidence>
<dbReference type="Gene3D" id="3.40.50.2300">
    <property type="match status" value="2"/>
</dbReference>
<keyword evidence="8" id="KW-1017">Isopeptide bond</keyword>
<evidence type="ECO:0000256" key="15">
    <source>
        <dbReference type="ARBA" id="ARBA00023136"/>
    </source>
</evidence>
<organism evidence="31">
    <name type="scientific">Caenorhabditis remanei</name>
    <name type="common">Caenorhabditis vulgaris</name>
    <dbReference type="NCBI Taxonomy" id="31234"/>
    <lineage>
        <taxon>Eukaryota</taxon>
        <taxon>Metazoa</taxon>
        <taxon>Ecdysozoa</taxon>
        <taxon>Nematoda</taxon>
        <taxon>Chromadorea</taxon>
        <taxon>Rhabditida</taxon>
        <taxon>Rhabditina</taxon>
        <taxon>Rhabditomorpha</taxon>
        <taxon>Rhabditoidea</taxon>
        <taxon>Rhabditidae</taxon>
        <taxon>Peloderinae</taxon>
        <taxon>Caenorhabditis</taxon>
    </lineage>
</organism>
<evidence type="ECO:0000256" key="18">
    <source>
        <dbReference type="ARBA" id="ARBA00023170"/>
    </source>
</evidence>
<keyword evidence="18" id="KW-0675">Receptor</keyword>
<feature type="region of interest" description="Disordered" evidence="26">
    <location>
        <begin position="855"/>
        <end position="911"/>
    </location>
</feature>
<feature type="compositionally biased region" description="Low complexity" evidence="26">
    <location>
        <begin position="1125"/>
        <end position="1145"/>
    </location>
</feature>
<evidence type="ECO:0000256" key="14">
    <source>
        <dbReference type="ARBA" id="ARBA00023125"/>
    </source>
</evidence>
<dbReference type="CDD" id="cd15285">
    <property type="entry name" value="7tmC_mGluR_group1"/>
    <property type="match status" value="1"/>
</dbReference>
<dbReference type="GO" id="GO:0005634">
    <property type="term" value="C:nucleus"/>
    <property type="evidence" value="ECO:0007669"/>
    <property type="project" value="UniProtKB-SubCell"/>
</dbReference>
<evidence type="ECO:0000256" key="11">
    <source>
        <dbReference type="ARBA" id="ARBA00022989"/>
    </source>
</evidence>
<keyword evidence="12" id="KW-0805">Transcription regulation</keyword>
<dbReference type="InterPro" id="IPR011500">
    <property type="entry name" value="GPCR_3_9-Cys_dom"/>
</dbReference>
<comment type="similarity">
    <text evidence="4">Belongs to the G-protein coupled receptor 3 family.</text>
</comment>
<dbReference type="InterPro" id="IPR000337">
    <property type="entry name" value="GPCR_3"/>
</dbReference>
<comment type="subunit">
    <text evidence="24">Interacts with FIZ1; this interaction represses transactivation. Interacts (via the leucine-zipper domain) with CRX.</text>
</comment>
<dbReference type="Gene3D" id="1.20.5.170">
    <property type="match status" value="1"/>
</dbReference>
<feature type="signal peptide" evidence="28">
    <location>
        <begin position="1"/>
        <end position="18"/>
    </location>
</feature>
<feature type="transmembrane region" description="Helical" evidence="27">
    <location>
        <begin position="615"/>
        <end position="635"/>
    </location>
</feature>
<proteinExistence type="inferred from homology"/>
<dbReference type="InterPro" id="IPR001828">
    <property type="entry name" value="ANF_lig-bd_rcpt"/>
</dbReference>
<feature type="compositionally biased region" description="Polar residues" evidence="26">
    <location>
        <begin position="899"/>
        <end position="911"/>
    </location>
</feature>
<keyword evidence="19" id="KW-0325">Glycoprotein</keyword>
<dbReference type="InterPro" id="IPR008917">
    <property type="entry name" value="TF_DNA-bd_sf"/>
</dbReference>
<keyword evidence="7" id="KW-0963">Cytoplasm</keyword>
<dbReference type="FunFam" id="1.20.5.170:FF:000071">
    <property type="entry name" value="Neural retina-specific leucine zipper protein"/>
    <property type="match status" value="1"/>
</dbReference>
<feature type="transmembrane region" description="Helical" evidence="27">
    <location>
        <begin position="803"/>
        <end position="825"/>
    </location>
</feature>
<dbReference type="OrthoDB" id="425344at2759"/>
<name>E3LW39_CAERE</name>
<feature type="domain" description="G-protein coupled receptors family 3 profile" evidence="29">
    <location>
        <begin position="577"/>
        <end position="840"/>
    </location>
</feature>
<dbReference type="InterPro" id="IPR004826">
    <property type="entry name" value="bZIP_Maf"/>
</dbReference>
<dbReference type="SUPFAM" id="SSF53822">
    <property type="entry name" value="Periplasmic binding protein-like I"/>
    <property type="match status" value="1"/>
</dbReference>
<dbReference type="eggNOG" id="KOG4196">
    <property type="taxonomic scope" value="Eukaryota"/>
</dbReference>
<dbReference type="InterPro" id="IPR038550">
    <property type="entry name" value="GPCR_3_9-Cys_sf"/>
</dbReference>
<evidence type="ECO:0000256" key="1">
    <source>
        <dbReference type="ARBA" id="ARBA00004123"/>
    </source>
</evidence>
<evidence type="ECO:0000256" key="10">
    <source>
        <dbReference type="ARBA" id="ARBA00022843"/>
    </source>
</evidence>
<keyword evidence="16" id="KW-0010">Activator</keyword>
<dbReference type="GO" id="GO:0003677">
    <property type="term" value="F:DNA binding"/>
    <property type="evidence" value="ECO:0007669"/>
    <property type="project" value="UniProtKB-KW"/>
</dbReference>
<dbReference type="InterPro" id="IPR028082">
    <property type="entry name" value="Peripla_BP_I"/>
</dbReference>
<dbReference type="HOGENOM" id="CLU_005389_0_1_1"/>
<dbReference type="SUPFAM" id="SSF57959">
    <property type="entry name" value="Leucine zipper domain"/>
    <property type="match status" value="1"/>
</dbReference>
<evidence type="ECO:0000256" key="24">
    <source>
        <dbReference type="ARBA" id="ARBA00066263"/>
    </source>
</evidence>
<evidence type="ECO:0000256" key="25">
    <source>
        <dbReference type="ARBA" id="ARBA00071773"/>
    </source>
</evidence>
<dbReference type="InterPro" id="IPR017979">
    <property type="entry name" value="GPCR_3_CS"/>
</dbReference>
<dbReference type="EMBL" id="DS268416">
    <property type="protein sequence ID" value="EFP12707.1"/>
    <property type="molecule type" value="Genomic_DNA"/>
</dbReference>
<keyword evidence="15 27" id="KW-0472">Membrane</keyword>
<evidence type="ECO:0000256" key="13">
    <source>
        <dbReference type="ARBA" id="ARBA00023040"/>
    </source>
</evidence>
<feature type="compositionally biased region" description="Low complexity" evidence="26">
    <location>
        <begin position="1248"/>
        <end position="1257"/>
    </location>
</feature>
<dbReference type="PANTHER" id="PTHR24060">
    <property type="entry name" value="METABOTROPIC GLUTAMATE RECEPTOR"/>
    <property type="match status" value="1"/>
</dbReference>
<dbReference type="PROSITE" id="PS50259">
    <property type="entry name" value="G_PROTEIN_RECEP_F3_4"/>
    <property type="match status" value="1"/>
</dbReference>
<dbReference type="InterPro" id="IPR000162">
    <property type="entry name" value="GPCR_3_mtglu_rcpt"/>
</dbReference>
<feature type="compositionally biased region" description="Low complexity" evidence="26">
    <location>
        <begin position="871"/>
        <end position="882"/>
    </location>
</feature>
<protein>
    <recommendedName>
        <fullName evidence="25">Neural retina-specific leucine zipper protein</fullName>
    </recommendedName>
</protein>
<evidence type="ECO:0000256" key="26">
    <source>
        <dbReference type="SAM" id="MobiDB-lite"/>
    </source>
</evidence>
<evidence type="ECO:0000313" key="30">
    <source>
        <dbReference type="EMBL" id="EFP12707.1"/>
    </source>
</evidence>